<dbReference type="InterPro" id="IPR016181">
    <property type="entry name" value="Acyl_CoA_acyltransferase"/>
</dbReference>
<organism evidence="3 4">
    <name type="scientific">Hwanghaeella grinnelliae</name>
    <dbReference type="NCBI Taxonomy" id="2500179"/>
    <lineage>
        <taxon>Bacteria</taxon>
        <taxon>Pseudomonadati</taxon>
        <taxon>Pseudomonadota</taxon>
        <taxon>Alphaproteobacteria</taxon>
        <taxon>Rhodospirillales</taxon>
        <taxon>Rhodospirillaceae</taxon>
        <taxon>Hwanghaeella</taxon>
    </lineage>
</organism>
<reference evidence="4" key="1">
    <citation type="submission" date="2019-01" db="EMBL/GenBank/DDBJ databases">
        <title>Gri0909 isolated from a small marine red alga.</title>
        <authorList>
            <person name="Kim J."/>
            <person name="Jeong S.E."/>
            <person name="Jeon C.O."/>
        </authorList>
    </citation>
    <scope>NUCLEOTIDE SEQUENCE [LARGE SCALE GENOMIC DNA]</scope>
    <source>
        <strain evidence="4">Gri0909</strain>
    </source>
</reference>
<dbReference type="SUPFAM" id="SSF55729">
    <property type="entry name" value="Acyl-CoA N-acyltransferases (Nat)"/>
    <property type="match status" value="1"/>
</dbReference>
<keyword evidence="4" id="KW-1185">Reference proteome</keyword>
<dbReference type="PANTHER" id="PTHR13947">
    <property type="entry name" value="GNAT FAMILY N-ACETYLTRANSFERASE"/>
    <property type="match status" value="1"/>
</dbReference>
<feature type="domain" description="N-acetyltransferase" evidence="2">
    <location>
        <begin position="7"/>
        <end position="165"/>
    </location>
</feature>
<dbReference type="OrthoDB" id="273614at2"/>
<keyword evidence="1 3" id="KW-0808">Transferase</keyword>
<protein>
    <submittedName>
        <fullName evidence="3">GNAT family N-acetyltransferase</fullName>
    </submittedName>
</protein>
<dbReference type="Pfam" id="PF00583">
    <property type="entry name" value="Acetyltransf_1"/>
    <property type="match status" value="1"/>
</dbReference>
<dbReference type="GO" id="GO:0008080">
    <property type="term" value="F:N-acetyltransferase activity"/>
    <property type="evidence" value="ECO:0007669"/>
    <property type="project" value="InterPro"/>
</dbReference>
<proteinExistence type="predicted"/>
<dbReference type="PROSITE" id="PS51186">
    <property type="entry name" value="GNAT"/>
    <property type="match status" value="1"/>
</dbReference>
<evidence type="ECO:0000256" key="1">
    <source>
        <dbReference type="ARBA" id="ARBA00022679"/>
    </source>
</evidence>
<dbReference type="InterPro" id="IPR050769">
    <property type="entry name" value="NAT_camello-type"/>
</dbReference>
<sequence>MIMLEETEYSGFEPGAVERIIALHMNYYGPNWQFGPAFKKYLEDGLGEFAARINPEKDLFLVAKREGRIVGSVCIDGSGTEDAQLRWFILDPTVHGQGIGNGLLSRAMDFVRGAGHRRVYLFTFKGLDSACRLYEKHGYRLTETLAADNTYGTPVTGLRYDWWAKS</sequence>
<dbReference type="Gene3D" id="3.40.630.30">
    <property type="match status" value="1"/>
</dbReference>
<dbReference type="PANTHER" id="PTHR13947:SF37">
    <property type="entry name" value="LD18367P"/>
    <property type="match status" value="1"/>
</dbReference>
<gene>
    <name evidence="3" type="ORF">EOI86_01435</name>
</gene>
<dbReference type="InterPro" id="IPR000182">
    <property type="entry name" value="GNAT_dom"/>
</dbReference>
<evidence type="ECO:0000313" key="3">
    <source>
        <dbReference type="EMBL" id="RVU37996.1"/>
    </source>
</evidence>
<dbReference type="RefSeq" id="WP_127763369.1">
    <property type="nucleotide sequence ID" value="NZ_SADE01000001.1"/>
</dbReference>
<comment type="caution">
    <text evidence="3">The sequence shown here is derived from an EMBL/GenBank/DDBJ whole genome shotgun (WGS) entry which is preliminary data.</text>
</comment>
<dbReference type="AlphaFoldDB" id="A0A437QU90"/>
<dbReference type="EMBL" id="SADE01000001">
    <property type="protein sequence ID" value="RVU37996.1"/>
    <property type="molecule type" value="Genomic_DNA"/>
</dbReference>
<evidence type="ECO:0000313" key="4">
    <source>
        <dbReference type="Proteomes" id="UP000287447"/>
    </source>
</evidence>
<evidence type="ECO:0000259" key="2">
    <source>
        <dbReference type="PROSITE" id="PS51186"/>
    </source>
</evidence>
<accession>A0A437QU90</accession>
<dbReference type="CDD" id="cd04301">
    <property type="entry name" value="NAT_SF"/>
    <property type="match status" value="1"/>
</dbReference>
<name>A0A437QU90_9PROT</name>
<dbReference type="Proteomes" id="UP000287447">
    <property type="component" value="Unassembled WGS sequence"/>
</dbReference>